<evidence type="ECO:0000313" key="1">
    <source>
        <dbReference type="Proteomes" id="UP000887565"/>
    </source>
</evidence>
<proteinExistence type="predicted"/>
<reference evidence="2" key="1">
    <citation type="submission" date="2022-11" db="UniProtKB">
        <authorList>
            <consortium name="WormBaseParasite"/>
        </authorList>
    </citation>
    <scope>IDENTIFICATION</scope>
</reference>
<accession>A0A915L7J6</accession>
<name>A0A915L7J6_ROMCU</name>
<dbReference type="WBParaSite" id="nRc.2.0.1.t47085-RA">
    <property type="protein sequence ID" value="nRc.2.0.1.t47085-RA"/>
    <property type="gene ID" value="nRc.2.0.1.g47085"/>
</dbReference>
<evidence type="ECO:0000313" key="2">
    <source>
        <dbReference type="WBParaSite" id="nRc.2.0.1.t47085-RA"/>
    </source>
</evidence>
<keyword evidence="1" id="KW-1185">Reference proteome</keyword>
<sequence length="99" mass="10717">MIPGMKNNSRKPCVHRTDIPVQKIVTEKAKEPGSTWKPLGSLRKAAATAHNVQATPIPKKTLTALLPVTLPMLESAYLSWTAATLLANKSMECGVEHSI</sequence>
<protein>
    <submittedName>
        <fullName evidence="2">Uncharacterized protein</fullName>
    </submittedName>
</protein>
<organism evidence="1 2">
    <name type="scientific">Romanomermis culicivorax</name>
    <name type="common">Nematode worm</name>
    <dbReference type="NCBI Taxonomy" id="13658"/>
    <lineage>
        <taxon>Eukaryota</taxon>
        <taxon>Metazoa</taxon>
        <taxon>Ecdysozoa</taxon>
        <taxon>Nematoda</taxon>
        <taxon>Enoplea</taxon>
        <taxon>Dorylaimia</taxon>
        <taxon>Mermithida</taxon>
        <taxon>Mermithoidea</taxon>
        <taxon>Mermithidae</taxon>
        <taxon>Romanomermis</taxon>
    </lineage>
</organism>
<dbReference type="AlphaFoldDB" id="A0A915L7J6"/>
<dbReference type="Proteomes" id="UP000887565">
    <property type="component" value="Unplaced"/>
</dbReference>